<dbReference type="EMBL" id="LOED01000030">
    <property type="protein sequence ID" value="KXG75208.1"/>
    <property type="molecule type" value="Genomic_DNA"/>
</dbReference>
<evidence type="ECO:0000313" key="2">
    <source>
        <dbReference type="EMBL" id="KXG75208.1"/>
    </source>
</evidence>
<sequence length="69" mass="7784">MEILKNLIEDLKEAYTFTAVSIFVIIGLFMFFVEARSMAQKKLKAEGLLLRVLGVLYVIGSIVVYLIIS</sequence>
<keyword evidence="1" id="KW-1133">Transmembrane helix</keyword>
<name>A0A140L3T3_9FIRM</name>
<dbReference type="InterPro" id="IPR049971">
    <property type="entry name" value="CLC_0170-like"/>
</dbReference>
<dbReference type="STRING" id="520764.AN618_19850"/>
<proteinExistence type="predicted"/>
<dbReference type="InParanoid" id="A0A140L3T3"/>
<keyword evidence="1" id="KW-0812">Transmembrane</keyword>
<feature type="transmembrane region" description="Helical" evidence="1">
    <location>
        <begin position="14"/>
        <end position="36"/>
    </location>
</feature>
<dbReference type="Proteomes" id="UP000070427">
    <property type="component" value="Unassembled WGS sequence"/>
</dbReference>
<accession>A0A140L3T3</accession>
<comment type="caution">
    <text evidence="2">The sequence shown here is derived from an EMBL/GenBank/DDBJ whole genome shotgun (WGS) entry which is preliminary data.</text>
</comment>
<evidence type="ECO:0000313" key="3">
    <source>
        <dbReference type="Proteomes" id="UP000070427"/>
    </source>
</evidence>
<keyword evidence="1" id="KW-0472">Membrane</keyword>
<dbReference type="NCBIfam" id="NF042414">
    <property type="entry name" value="CLC_0170_fam"/>
    <property type="match status" value="1"/>
</dbReference>
<protein>
    <submittedName>
        <fullName evidence="2">Uncharacterized protein</fullName>
    </submittedName>
</protein>
<dbReference type="AlphaFoldDB" id="A0A140L3T3"/>
<reference evidence="2 3" key="1">
    <citation type="submission" date="2015-12" db="EMBL/GenBank/DDBJ databases">
        <title>Draft genome sequnece of Fervidicola ferrireducens strain Y170.</title>
        <authorList>
            <person name="Patel B.K."/>
        </authorList>
    </citation>
    <scope>NUCLEOTIDE SEQUENCE [LARGE SCALE GENOMIC DNA]</scope>
    <source>
        <strain evidence="2 3">Y170</strain>
    </source>
</reference>
<evidence type="ECO:0000256" key="1">
    <source>
        <dbReference type="SAM" id="Phobius"/>
    </source>
</evidence>
<keyword evidence="3" id="KW-1185">Reference proteome</keyword>
<gene>
    <name evidence="2" type="ORF">AN618_19850</name>
</gene>
<feature type="transmembrane region" description="Helical" evidence="1">
    <location>
        <begin position="48"/>
        <end position="68"/>
    </location>
</feature>
<organism evidence="2 3">
    <name type="scientific">Fervidicola ferrireducens</name>
    <dbReference type="NCBI Taxonomy" id="520764"/>
    <lineage>
        <taxon>Bacteria</taxon>
        <taxon>Bacillati</taxon>
        <taxon>Bacillota</taxon>
        <taxon>Clostridia</taxon>
        <taxon>Thermosediminibacterales</taxon>
        <taxon>Thermosediminibacteraceae</taxon>
        <taxon>Fervidicola</taxon>
    </lineage>
</organism>